<proteinExistence type="predicted"/>
<organism evidence="2 3">
    <name type="scientific">Prorocentrum cordatum</name>
    <dbReference type="NCBI Taxonomy" id="2364126"/>
    <lineage>
        <taxon>Eukaryota</taxon>
        <taxon>Sar</taxon>
        <taxon>Alveolata</taxon>
        <taxon>Dinophyceae</taxon>
        <taxon>Prorocentrales</taxon>
        <taxon>Prorocentraceae</taxon>
        <taxon>Prorocentrum</taxon>
    </lineage>
</organism>
<feature type="non-terminal residue" evidence="2">
    <location>
        <position position="600"/>
    </location>
</feature>
<protein>
    <submittedName>
        <fullName evidence="2">Uncharacterized protein</fullName>
    </submittedName>
</protein>
<gene>
    <name evidence="2" type="ORF">PCOR1329_LOCUS67132</name>
</gene>
<dbReference type="Proteomes" id="UP001189429">
    <property type="component" value="Unassembled WGS sequence"/>
</dbReference>
<feature type="non-terminal residue" evidence="2">
    <location>
        <position position="1"/>
    </location>
</feature>
<feature type="compositionally biased region" description="Pro residues" evidence="1">
    <location>
        <begin position="535"/>
        <end position="569"/>
    </location>
</feature>
<keyword evidence="3" id="KW-1185">Reference proteome</keyword>
<sequence>VALTHSAQRMKDVPSDQVETAARAVVAVGRWVGGSAKANILPAFLPDPLDECFDPIRKWVAMLSIGIKVELEGVLTRTATVESVKEWVGEGIGDVIRVFVDIFQASRDHVSAVAPQKPFDFLMQGVAVMEWVASAACMVTREGDDQYSVEFFKRMAKGLRDHLEKPLPSAEDCEPWQPHEVEWAKDATEQFLSSPFICGEGGYASKVAGALESYSKPIVDPLITFLKTVFGENKLGDIDLGRAGDVSAISVELSAFSPALSWAEEAGDKALSTQLTYLYNAASLLVHVMKMKRFADVTFAPGAAMKDAKVTEETLKMVCDGRASYNAFDTCVSLAGGSDLFADNGDPYHSKAFHSIVDFEPFNRSIRACFVAVQGAFGGSWSSNLAALRGAIEEGCPNWQWAKDTLLDHVDLCDALCKNEKYSSLSPLAAEIKRQVKLIKRADHYPCLPPLVDPKGLKDSVIAGDLGIETVSFTFAIYKLLKSWPGSVLSKPEAEKQVIALKKSLEPSKVQLSDQINLELNRWEDGTRLETPFQPRAPAPPAAAAPAAEPPAVEPPLPPPEAPPPPPASLPGSSPGASQPVVGSKLSLKERMRLSLKKSS</sequence>
<accession>A0ABN9WGG3</accession>
<dbReference type="EMBL" id="CAUYUJ010018683">
    <property type="protein sequence ID" value="CAK0885525.1"/>
    <property type="molecule type" value="Genomic_DNA"/>
</dbReference>
<evidence type="ECO:0000313" key="2">
    <source>
        <dbReference type="EMBL" id="CAK0885525.1"/>
    </source>
</evidence>
<comment type="caution">
    <text evidence="2">The sequence shown here is derived from an EMBL/GenBank/DDBJ whole genome shotgun (WGS) entry which is preliminary data.</text>
</comment>
<evidence type="ECO:0000256" key="1">
    <source>
        <dbReference type="SAM" id="MobiDB-lite"/>
    </source>
</evidence>
<name>A0ABN9WGG3_9DINO</name>
<feature type="region of interest" description="Disordered" evidence="1">
    <location>
        <begin position="530"/>
        <end position="600"/>
    </location>
</feature>
<evidence type="ECO:0000313" key="3">
    <source>
        <dbReference type="Proteomes" id="UP001189429"/>
    </source>
</evidence>
<reference evidence="2" key="1">
    <citation type="submission" date="2023-10" db="EMBL/GenBank/DDBJ databases">
        <authorList>
            <person name="Chen Y."/>
            <person name="Shah S."/>
            <person name="Dougan E. K."/>
            <person name="Thang M."/>
            <person name="Chan C."/>
        </authorList>
    </citation>
    <scope>NUCLEOTIDE SEQUENCE [LARGE SCALE GENOMIC DNA]</scope>
</reference>